<reference evidence="1 2" key="1">
    <citation type="journal article" date="2018" name="Nat. Genet.">
        <title>Extensive intraspecific gene order and gene structural variations between Mo17 and other maize genomes.</title>
        <authorList>
            <person name="Sun S."/>
            <person name="Zhou Y."/>
            <person name="Chen J."/>
            <person name="Shi J."/>
            <person name="Zhao H."/>
            <person name="Zhao H."/>
            <person name="Song W."/>
            <person name="Zhang M."/>
            <person name="Cui Y."/>
            <person name="Dong X."/>
            <person name="Liu H."/>
            <person name="Ma X."/>
            <person name="Jiao Y."/>
            <person name="Wang B."/>
            <person name="Wei X."/>
            <person name="Stein J.C."/>
            <person name="Glaubitz J.C."/>
            <person name="Lu F."/>
            <person name="Yu G."/>
            <person name="Liang C."/>
            <person name="Fengler K."/>
            <person name="Li B."/>
            <person name="Rafalski A."/>
            <person name="Schnable P.S."/>
            <person name="Ware D.H."/>
            <person name="Buckler E.S."/>
            <person name="Lai J."/>
        </authorList>
    </citation>
    <scope>NUCLEOTIDE SEQUENCE [LARGE SCALE GENOMIC DNA]</scope>
    <source>
        <strain evidence="2">cv. Missouri 17</strain>
        <tissue evidence="1">Seedling</tissue>
    </source>
</reference>
<dbReference type="EMBL" id="NCVQ01000009">
    <property type="protein sequence ID" value="PWZ10584.1"/>
    <property type="molecule type" value="Genomic_DNA"/>
</dbReference>
<comment type="caution">
    <text evidence="1">The sequence shown here is derived from an EMBL/GenBank/DDBJ whole genome shotgun (WGS) entry which is preliminary data.</text>
</comment>
<sequence length="21" mass="2261">ARRGLASNSCLPLTDTIVFIL</sequence>
<evidence type="ECO:0000313" key="1">
    <source>
        <dbReference type="EMBL" id="PWZ10584.1"/>
    </source>
</evidence>
<dbReference type="Proteomes" id="UP000251960">
    <property type="component" value="Chromosome 8"/>
</dbReference>
<feature type="non-terminal residue" evidence="1">
    <location>
        <position position="1"/>
    </location>
</feature>
<gene>
    <name evidence="1" type="ORF">Zm00014a_025246</name>
</gene>
<dbReference type="AlphaFoldDB" id="A0A3L6DPH7"/>
<name>A0A3L6DPH7_MAIZE</name>
<evidence type="ECO:0000313" key="2">
    <source>
        <dbReference type="Proteomes" id="UP000251960"/>
    </source>
</evidence>
<organism evidence="1 2">
    <name type="scientific">Zea mays</name>
    <name type="common">Maize</name>
    <dbReference type="NCBI Taxonomy" id="4577"/>
    <lineage>
        <taxon>Eukaryota</taxon>
        <taxon>Viridiplantae</taxon>
        <taxon>Streptophyta</taxon>
        <taxon>Embryophyta</taxon>
        <taxon>Tracheophyta</taxon>
        <taxon>Spermatophyta</taxon>
        <taxon>Magnoliopsida</taxon>
        <taxon>Liliopsida</taxon>
        <taxon>Poales</taxon>
        <taxon>Poaceae</taxon>
        <taxon>PACMAD clade</taxon>
        <taxon>Panicoideae</taxon>
        <taxon>Andropogonodae</taxon>
        <taxon>Andropogoneae</taxon>
        <taxon>Tripsacinae</taxon>
        <taxon>Zea</taxon>
    </lineage>
</organism>
<proteinExistence type="predicted"/>
<accession>A0A3L6DPH7</accession>
<protein>
    <submittedName>
        <fullName evidence="1">Uncharacterized protein</fullName>
    </submittedName>
</protein>